<comment type="caution">
    <text evidence="1">The sequence shown here is derived from an EMBL/GenBank/DDBJ whole genome shotgun (WGS) entry which is preliminary data.</text>
</comment>
<name>A0A0T6BD30_9SCAR</name>
<organism evidence="1 2">
    <name type="scientific">Oryctes borbonicus</name>
    <dbReference type="NCBI Taxonomy" id="1629725"/>
    <lineage>
        <taxon>Eukaryota</taxon>
        <taxon>Metazoa</taxon>
        <taxon>Ecdysozoa</taxon>
        <taxon>Arthropoda</taxon>
        <taxon>Hexapoda</taxon>
        <taxon>Insecta</taxon>
        <taxon>Pterygota</taxon>
        <taxon>Neoptera</taxon>
        <taxon>Endopterygota</taxon>
        <taxon>Coleoptera</taxon>
        <taxon>Polyphaga</taxon>
        <taxon>Scarabaeiformia</taxon>
        <taxon>Scarabaeidae</taxon>
        <taxon>Dynastinae</taxon>
        <taxon>Oryctes</taxon>
    </lineage>
</organism>
<dbReference type="Proteomes" id="UP000051574">
    <property type="component" value="Unassembled WGS sequence"/>
</dbReference>
<dbReference type="EMBL" id="LJIG01001935">
    <property type="protein sequence ID" value="KRT85005.1"/>
    <property type="molecule type" value="Genomic_DNA"/>
</dbReference>
<reference evidence="1 2" key="1">
    <citation type="submission" date="2015-09" db="EMBL/GenBank/DDBJ databases">
        <title>Draft genome of the scarab beetle Oryctes borbonicus.</title>
        <authorList>
            <person name="Meyer J.M."/>
            <person name="Markov G.V."/>
            <person name="Baskaran P."/>
            <person name="Herrmann M."/>
            <person name="Sommer R.J."/>
            <person name="Roedelsperger C."/>
        </authorList>
    </citation>
    <scope>NUCLEOTIDE SEQUENCE [LARGE SCALE GENOMIC DNA]</scope>
    <source>
        <strain evidence="1">OB123</strain>
        <tissue evidence="1">Whole animal</tissue>
    </source>
</reference>
<gene>
    <name evidence="1" type="ORF">AMK59_2822</name>
</gene>
<evidence type="ECO:0000313" key="1">
    <source>
        <dbReference type="EMBL" id="KRT85005.1"/>
    </source>
</evidence>
<dbReference type="OrthoDB" id="7474070at2759"/>
<accession>A0A0T6BD30</accession>
<dbReference type="AlphaFoldDB" id="A0A0T6BD30"/>
<proteinExistence type="predicted"/>
<evidence type="ECO:0000313" key="2">
    <source>
        <dbReference type="Proteomes" id="UP000051574"/>
    </source>
</evidence>
<sequence>MLTCNMKKKLLHIARDLIKTAQRLDKENITNRNRIKEVYKYLRSRDFLSARLNTESVNFFLSQLSLQKKKPKERRFTTEDKIFALSLLKQSPKAYNLLKKGVCSTILQDITETFVAGLL</sequence>
<keyword evidence="2" id="KW-1185">Reference proteome</keyword>
<protein>
    <submittedName>
        <fullName evidence="1">Uncharacterized protein</fullName>
    </submittedName>
</protein>